<comment type="caution">
    <text evidence="1">The sequence shown here is derived from an EMBL/GenBank/DDBJ whole genome shotgun (WGS) entry which is preliminary data.</text>
</comment>
<name>A0ABT9QL32_9ACTN</name>
<keyword evidence="2" id="KW-1185">Reference proteome</keyword>
<dbReference type="EMBL" id="JAUSQU010000001">
    <property type="protein sequence ID" value="MDP9847468.1"/>
    <property type="molecule type" value="Genomic_DNA"/>
</dbReference>
<dbReference type="RefSeq" id="WP_307564555.1">
    <property type="nucleotide sequence ID" value="NZ_JAUSQU010000001.1"/>
</dbReference>
<sequence>MSSESSPTSGPVTVPVPEPAAVAPVDIEFVIVADPADKVAAELVAYVQERGRAAAVLDMFEAAQLFTLSVANGRATVEPALPMLLRLPAPPAPRTSVDAEFQFNECLAQLWAVATLSPAPVINRPSARSLGGQASHSAALTAMRAGEHAGSAEVFTSVYPEPGVPEGGGWWVQDTGALTTSQWPDRPVGEGPYRGRWSDPDPAFEIVVVLDGRAWRCTTVDLDHLDLEGRSLAASARLGLDLAAVTWRVTADAENALLVNVEPYPGLEELRMVWPGFGPRLMEVLFP</sequence>
<evidence type="ECO:0000313" key="1">
    <source>
        <dbReference type="EMBL" id="MDP9847468.1"/>
    </source>
</evidence>
<proteinExistence type="predicted"/>
<dbReference type="Proteomes" id="UP001225356">
    <property type="component" value="Unassembled WGS sequence"/>
</dbReference>
<protein>
    <submittedName>
        <fullName evidence="1">Uncharacterized protein</fullName>
    </submittedName>
</protein>
<reference evidence="1 2" key="1">
    <citation type="submission" date="2023-07" db="EMBL/GenBank/DDBJ databases">
        <title>Sequencing the genomes of 1000 actinobacteria strains.</title>
        <authorList>
            <person name="Klenk H.-P."/>
        </authorList>
    </citation>
    <scope>NUCLEOTIDE SEQUENCE [LARGE SCALE GENOMIC DNA]</scope>
    <source>
        <strain evidence="1 2">DSM 46740</strain>
    </source>
</reference>
<organism evidence="1 2">
    <name type="scientific">Streptosporangium lutulentum</name>
    <dbReference type="NCBI Taxonomy" id="1461250"/>
    <lineage>
        <taxon>Bacteria</taxon>
        <taxon>Bacillati</taxon>
        <taxon>Actinomycetota</taxon>
        <taxon>Actinomycetes</taxon>
        <taxon>Streptosporangiales</taxon>
        <taxon>Streptosporangiaceae</taxon>
        <taxon>Streptosporangium</taxon>
    </lineage>
</organism>
<gene>
    <name evidence="1" type="ORF">J2853_006679</name>
</gene>
<evidence type="ECO:0000313" key="2">
    <source>
        <dbReference type="Proteomes" id="UP001225356"/>
    </source>
</evidence>
<accession>A0ABT9QL32</accession>